<dbReference type="OrthoDB" id="177342at2157"/>
<evidence type="ECO:0000256" key="1">
    <source>
        <dbReference type="SAM" id="Phobius"/>
    </source>
</evidence>
<accession>A0A3P3R805</accession>
<feature type="transmembrane region" description="Helical" evidence="1">
    <location>
        <begin position="169"/>
        <end position="186"/>
    </location>
</feature>
<gene>
    <name evidence="2" type="ORF">EIK79_13040</name>
</gene>
<proteinExistence type="predicted"/>
<feature type="transmembrane region" description="Helical" evidence="1">
    <location>
        <begin position="99"/>
        <end position="118"/>
    </location>
</feature>
<keyword evidence="1" id="KW-0812">Transmembrane</keyword>
<evidence type="ECO:0000313" key="3">
    <source>
        <dbReference type="Proteomes" id="UP000282322"/>
    </source>
</evidence>
<keyword evidence="1" id="KW-1133">Transmembrane helix</keyword>
<protein>
    <submittedName>
        <fullName evidence="2">Uncharacterized protein</fullName>
    </submittedName>
</protein>
<feature type="transmembrane region" description="Helical" evidence="1">
    <location>
        <begin position="138"/>
        <end position="163"/>
    </location>
</feature>
<dbReference type="AlphaFoldDB" id="A0A3P3R805"/>
<name>A0A3P3R805_9EURY</name>
<evidence type="ECO:0000313" key="2">
    <source>
        <dbReference type="EMBL" id="RRJ29556.1"/>
    </source>
</evidence>
<keyword evidence="3" id="KW-1185">Reference proteome</keyword>
<organism evidence="2 3">
    <name type="scientific">Halocatena pleomorpha</name>
    <dbReference type="NCBI Taxonomy" id="1785090"/>
    <lineage>
        <taxon>Archaea</taxon>
        <taxon>Methanobacteriati</taxon>
        <taxon>Methanobacteriota</taxon>
        <taxon>Stenosarchaea group</taxon>
        <taxon>Halobacteria</taxon>
        <taxon>Halobacteriales</taxon>
        <taxon>Natronomonadaceae</taxon>
        <taxon>Halocatena</taxon>
    </lineage>
</organism>
<sequence>MSSGMFTGISVNRLKRFREDLFAALSYPYRSLQRALLAVALAILTFGVLILASQPLASYQMFIVDIFNYPTITAYFHAIEQVLLMNFQVTLIEYGWDAIAMNAVYAVLTGIALVNMIAQLRMLQVGSLANIGGILPGLFAAGCASCGPGLFALLGFTGAVTFVPFQDTVLRIAGIILFLFFLGLSGDPRNCRIA</sequence>
<feature type="transmembrane region" description="Helical" evidence="1">
    <location>
        <begin position="35"/>
        <end position="52"/>
    </location>
</feature>
<comment type="caution">
    <text evidence="2">The sequence shown here is derived from an EMBL/GenBank/DDBJ whole genome shotgun (WGS) entry which is preliminary data.</text>
</comment>
<dbReference type="EMBL" id="RRCH01000028">
    <property type="protein sequence ID" value="RRJ29556.1"/>
    <property type="molecule type" value="Genomic_DNA"/>
</dbReference>
<dbReference type="Proteomes" id="UP000282322">
    <property type="component" value="Unassembled WGS sequence"/>
</dbReference>
<keyword evidence="1" id="KW-0472">Membrane</keyword>
<reference evidence="2 3" key="1">
    <citation type="submission" date="2018-11" db="EMBL/GenBank/DDBJ databases">
        <title>Taxonoimc description of Halomarina strain SPP-AMP-1.</title>
        <authorList>
            <person name="Pal Y."/>
            <person name="Srinivasana K."/>
            <person name="Verma A."/>
            <person name="Kumar P."/>
        </authorList>
    </citation>
    <scope>NUCLEOTIDE SEQUENCE [LARGE SCALE GENOMIC DNA]</scope>
    <source>
        <strain evidence="2 3">SPP-AMP-1</strain>
    </source>
</reference>